<keyword evidence="15" id="KW-0479">Metal-binding</keyword>
<accession>M7AGD2</accession>
<dbReference type="Gene3D" id="2.60.120.290">
    <property type="entry name" value="Spermadhesin, CUB domain"/>
    <property type="match status" value="2"/>
</dbReference>
<dbReference type="eggNOG" id="KOG3627">
    <property type="taxonomic scope" value="Eukaryota"/>
</dbReference>
<feature type="disulfide bond" evidence="13">
    <location>
        <begin position="195"/>
        <end position="208"/>
    </location>
</feature>
<dbReference type="InterPro" id="IPR001254">
    <property type="entry name" value="Trypsin_dom"/>
</dbReference>
<evidence type="ECO:0000256" key="4">
    <source>
        <dbReference type="ARBA" id="ARBA00022729"/>
    </source>
</evidence>
<evidence type="ECO:0000259" key="19">
    <source>
        <dbReference type="PROSITE" id="PS50240"/>
    </source>
</evidence>
<feature type="disulfide bond" description="Interchain (between heavy and light chains)" evidence="13">
    <location>
        <begin position="480"/>
        <end position="606"/>
    </location>
</feature>
<dbReference type="FunFam" id="2.10.25.10:FF:000059">
    <property type="entry name" value="Mannan-binding lectin serine protease 1"/>
    <property type="match status" value="1"/>
</dbReference>
<dbReference type="InterPro" id="IPR001314">
    <property type="entry name" value="Peptidase_S1A"/>
</dbReference>
<dbReference type="CDD" id="cd00041">
    <property type="entry name" value="CUB"/>
    <property type="match status" value="2"/>
</dbReference>
<dbReference type="Gene3D" id="2.10.25.10">
    <property type="entry name" value="Laminin"/>
    <property type="match status" value="1"/>
</dbReference>
<dbReference type="Pfam" id="PF00431">
    <property type="entry name" value="CUB"/>
    <property type="match status" value="2"/>
</dbReference>
<sequence length="745" mass="83105">MFLSSNKPSVLLAGGRVKSDCEVGVQDPLVSPGALPGRTRCGKRTEGQRMLNAPRWLILCCLLAWADAAPMYGEILSPNYPQGYPNDVKESWEISVPPGYGIRLYFTHLDIEPSQDCEYDSVKILSGDHVEGLLCGRKRSRDPGSPILKEFYVPYNTLTVTFQSDFSNEERFTGFTAYYVAVDVNECMDFMEDACSHYCNNYIGGYFCSCPPEYFLHDDQKTCGVNCSGSVFTELSGEISSPNYPNLYPESSYCEYRVVLEPGYHVVLNIRSGDFDVEPADSEGNCPDSLTVGDGKQHFGPYCGNKFPGPPKIKTRSNILDIIFQTDKTAQKKGWKMRYFGDPITCPQTVTPNSILDPLKDNYIFKDYVKVTCMEGYEVEMQQGSLAAFHSSCQSNGEWSNSHHKCVPVNCGVPDTIDNGKATYLSGFEETQYEAVIRYDCEEPYYTLQTRGDGLYRCSASGKWVSEEMGTELPACVPVCGIPSTPIEEQQRIFGGTRAKPGNFPWQVLFQHPRGGGVLISDRWVLTAAHVLDDSNSKPTMYAGVTNINQQFQKEEPIQLFEEEVFIHPNWMKVANPEARTNFDNDIALLKLMAPVKMGPKISPLCLPGGSPEYELEKGRLGYISGWGRTENRSRVYHLMKAQIPVVDMAQCRSVKPKPPADSTTFQFTDNMVCAGDGTKDSCSGDSGGAYAIKDPHNDRQYYVGGLVSWGPRCGTYGLYTRVGRYRDWIIGTMSRYEEGEGSHK</sequence>
<feature type="domain" description="Peptidase S1" evidence="19">
    <location>
        <begin position="493"/>
        <end position="735"/>
    </location>
</feature>
<feature type="binding site" evidence="15">
    <location>
        <position position="165"/>
    </location>
    <ligand>
        <name>Ca(2+)</name>
        <dbReference type="ChEBI" id="CHEBI:29108"/>
        <label>1</label>
    </ligand>
</feature>
<dbReference type="PRINTS" id="PR00722">
    <property type="entry name" value="CHYMOTRYPSIN"/>
</dbReference>
<feature type="disulfide bond" evidence="13">
    <location>
        <begin position="346"/>
        <end position="393"/>
    </location>
</feature>
<dbReference type="SUPFAM" id="SSF50494">
    <property type="entry name" value="Trypsin-like serine proteases"/>
    <property type="match status" value="1"/>
</dbReference>
<feature type="disulfide bond" evidence="13">
    <location>
        <begin position="411"/>
        <end position="458"/>
    </location>
</feature>
<dbReference type="InterPro" id="IPR043504">
    <property type="entry name" value="Peptidase_S1_PA_chymotrypsin"/>
</dbReference>
<evidence type="ECO:0000256" key="7">
    <source>
        <dbReference type="ARBA" id="ARBA00022825"/>
    </source>
</evidence>
<keyword evidence="7" id="KW-0720">Serine protease</keyword>
<dbReference type="InterPro" id="IPR033116">
    <property type="entry name" value="TRYPSIN_SER"/>
</dbReference>
<feature type="disulfide bond" evidence="13">
    <location>
        <begin position="373"/>
        <end position="406"/>
    </location>
</feature>
<feature type="binding site" evidence="15">
    <location>
        <position position="184"/>
    </location>
    <ligand>
        <name>Ca(2+)</name>
        <dbReference type="ChEBI" id="CHEBI:29108"/>
        <label>2</label>
    </ligand>
</feature>
<feature type="domain" description="Sushi" evidence="20">
    <location>
        <begin position="409"/>
        <end position="478"/>
    </location>
</feature>
<feature type="binding site" evidence="15">
    <location>
        <position position="112"/>
    </location>
    <ligand>
        <name>Ca(2+)</name>
        <dbReference type="ChEBI" id="CHEBI:29108"/>
        <label>1</label>
    </ligand>
</feature>
<evidence type="ECO:0000256" key="8">
    <source>
        <dbReference type="ARBA" id="ARBA00022837"/>
    </source>
</evidence>
<feature type="binding site" evidence="15">
    <location>
        <position position="202"/>
    </location>
    <ligand>
        <name>Ca(2+)</name>
        <dbReference type="ChEBI" id="CHEBI:29108"/>
        <label>2</label>
    </ligand>
</feature>
<keyword evidence="14" id="KW-0597">Phosphoprotein</keyword>
<dbReference type="Pfam" id="PF00084">
    <property type="entry name" value="Sushi"/>
    <property type="match status" value="2"/>
</dbReference>
<evidence type="ECO:0000256" key="15">
    <source>
        <dbReference type="PIRSR" id="PIRSR001155-4"/>
    </source>
</evidence>
<evidence type="ECO:0000256" key="11">
    <source>
        <dbReference type="ARBA" id="ARBA00023278"/>
    </source>
</evidence>
<dbReference type="STRING" id="8469.M7AGD2"/>
<evidence type="ECO:0000259" key="18">
    <source>
        <dbReference type="PROSITE" id="PS01180"/>
    </source>
</evidence>
<comment type="PTM">
    <text evidence="14">The iron and 2-oxoglutarate dependent 3-hydroxylation of aspartate and asparagine is (R) stereospecific within EGF domains.</text>
</comment>
<proteinExistence type="predicted"/>
<feature type="modified residue" description="(3R)-3-hydroxyasparagine" evidence="14">
    <location>
        <position position="201"/>
    </location>
</feature>
<gene>
    <name evidence="21" type="ORF">UY3_18980</name>
</gene>
<dbReference type="FunFam" id="2.60.120.290:FF:000034">
    <property type="entry name" value="complement C1s subcomponent"/>
    <property type="match status" value="1"/>
</dbReference>
<dbReference type="Pfam" id="PF14670">
    <property type="entry name" value="FXa_inhibition"/>
    <property type="match status" value="1"/>
</dbReference>
<dbReference type="PANTHER" id="PTHR24255:SF18">
    <property type="entry name" value="COMPLEMENT C1S SUBCOMPONENT"/>
    <property type="match status" value="1"/>
</dbReference>
<evidence type="ECO:0000313" key="21">
    <source>
        <dbReference type="EMBL" id="EMP23956.1"/>
    </source>
</evidence>
<dbReference type="Gene3D" id="2.40.10.10">
    <property type="entry name" value="Trypsin-like serine proteases"/>
    <property type="match status" value="2"/>
</dbReference>
<feature type="disulfide bond" evidence="13">
    <location>
        <begin position="210"/>
        <end position="223"/>
    </location>
</feature>
<protein>
    <submittedName>
        <fullName evidence="21">Complement C1s subcomponent</fullName>
    </submittedName>
</protein>
<feature type="domain" description="CUB" evidence="18">
    <location>
        <begin position="61"/>
        <end position="182"/>
    </location>
</feature>
<feature type="active site" description="Charge relay system" evidence="12">
    <location>
        <position position="687"/>
    </location>
</feature>
<dbReference type="SMART" id="SM00032">
    <property type="entry name" value="CCP"/>
    <property type="match status" value="2"/>
</dbReference>
<keyword evidence="6" id="KW-0378">Hydrolase</keyword>
<comment type="caution">
    <text evidence="17">Lacks conserved residue(s) required for the propagation of feature annotation.</text>
</comment>
<keyword evidence="11 14" id="KW-0379">Hydroxylation</keyword>
<dbReference type="EMBL" id="KB604545">
    <property type="protein sequence ID" value="EMP23956.1"/>
    <property type="molecule type" value="Genomic_DNA"/>
</dbReference>
<evidence type="ECO:0000256" key="9">
    <source>
        <dbReference type="ARBA" id="ARBA00023157"/>
    </source>
</evidence>
<dbReference type="InterPro" id="IPR000859">
    <property type="entry name" value="CUB_dom"/>
</dbReference>
<dbReference type="PANTHER" id="PTHR24255">
    <property type="entry name" value="COMPLEMENT COMPONENT 1, S SUBCOMPONENT-RELATED"/>
    <property type="match status" value="1"/>
</dbReference>
<feature type="binding site" evidence="15">
    <location>
        <position position="167"/>
    </location>
    <ligand>
        <name>Ca(2+)</name>
        <dbReference type="ChEBI" id="CHEBI:29108"/>
        <label>1</label>
    </ligand>
</feature>
<dbReference type="FunFam" id="2.40.10.10:FF:000059">
    <property type="entry name" value="Complement C1s subcomponent"/>
    <property type="match status" value="1"/>
</dbReference>
<dbReference type="PIRSF" id="PIRSF001155">
    <property type="entry name" value="C1r_C1s_MASP"/>
    <property type="match status" value="1"/>
</dbReference>
<dbReference type="InterPro" id="IPR018097">
    <property type="entry name" value="EGF_Ca-bd_CS"/>
</dbReference>
<evidence type="ECO:0000259" key="20">
    <source>
        <dbReference type="PROSITE" id="PS50923"/>
    </source>
</evidence>
<feature type="disulfide bond" evidence="13">
    <location>
        <begin position="683"/>
        <end position="714"/>
    </location>
</feature>
<dbReference type="SUPFAM" id="SSF49854">
    <property type="entry name" value="Spermadhesin, CUB domain"/>
    <property type="match status" value="2"/>
</dbReference>
<feature type="binding site" evidence="15">
    <location>
        <position position="327"/>
    </location>
    <ligand>
        <name>Ca(2+)</name>
        <dbReference type="ChEBI" id="CHEBI:29108"/>
        <label>3</label>
    </ligand>
</feature>
<dbReference type="SMART" id="SM00042">
    <property type="entry name" value="CUB"/>
    <property type="match status" value="2"/>
</dbReference>
<feature type="domain" description="Sushi" evidence="20">
    <location>
        <begin position="344"/>
        <end position="408"/>
    </location>
</feature>
<evidence type="ECO:0000256" key="5">
    <source>
        <dbReference type="ARBA" id="ARBA00022737"/>
    </source>
</evidence>
<evidence type="ECO:0000256" key="10">
    <source>
        <dbReference type="ARBA" id="ARBA00023180"/>
    </source>
</evidence>
<dbReference type="CDD" id="cd00033">
    <property type="entry name" value="CCP"/>
    <property type="match status" value="2"/>
</dbReference>
<dbReference type="PROSITE" id="PS01187">
    <property type="entry name" value="EGF_CA"/>
    <property type="match status" value="1"/>
</dbReference>
<feature type="disulfide bond" evidence="13">
    <location>
        <begin position="286"/>
        <end position="303"/>
    </location>
</feature>
<evidence type="ECO:0000256" key="12">
    <source>
        <dbReference type="PIRSR" id="PIRSR001155-1"/>
    </source>
</evidence>
<feature type="disulfide bond" evidence="13 16">
    <location>
        <begin position="227"/>
        <end position="254"/>
    </location>
</feature>
<feature type="binding site" evidence="15">
    <location>
        <position position="205"/>
    </location>
    <ligand>
        <name>Ca(2+)</name>
        <dbReference type="ChEBI" id="CHEBI:29108"/>
        <label>2</label>
    </ligand>
</feature>
<keyword evidence="5" id="KW-0677">Repeat</keyword>
<dbReference type="PROSITE" id="PS50240">
    <property type="entry name" value="TRYPSIN_DOM"/>
    <property type="match status" value="1"/>
</dbReference>
<dbReference type="PROSITE" id="PS01180">
    <property type="entry name" value="CUB"/>
    <property type="match status" value="2"/>
</dbReference>
<feature type="disulfide bond" evidence="13">
    <location>
        <begin position="187"/>
        <end position="199"/>
    </location>
</feature>
<keyword evidence="3" id="KW-0645">Protease</keyword>
<dbReference type="GO" id="GO:0006956">
    <property type="term" value="P:complement activation"/>
    <property type="evidence" value="ECO:0007669"/>
    <property type="project" value="InterPro"/>
</dbReference>
<feature type="active site" description="Charge relay system" evidence="12">
    <location>
        <position position="586"/>
    </location>
</feature>
<dbReference type="GO" id="GO:0004252">
    <property type="term" value="F:serine-type endopeptidase activity"/>
    <property type="evidence" value="ECO:0007669"/>
    <property type="project" value="InterPro"/>
</dbReference>
<keyword evidence="4" id="KW-0732">Signal</keyword>
<organism evidence="21 22">
    <name type="scientific">Chelonia mydas</name>
    <name type="common">Green sea-turtle</name>
    <name type="synonym">Chelonia agassizi</name>
    <dbReference type="NCBI Taxonomy" id="8469"/>
    <lineage>
        <taxon>Eukaryota</taxon>
        <taxon>Metazoa</taxon>
        <taxon>Chordata</taxon>
        <taxon>Craniata</taxon>
        <taxon>Vertebrata</taxon>
        <taxon>Euteleostomi</taxon>
        <taxon>Archelosauria</taxon>
        <taxon>Testudinata</taxon>
        <taxon>Testudines</taxon>
        <taxon>Cryptodira</taxon>
        <taxon>Durocryptodira</taxon>
        <taxon>Americhelydia</taxon>
        <taxon>Chelonioidea</taxon>
        <taxon>Cheloniidae</taxon>
        <taxon>Chelonia</taxon>
    </lineage>
</organism>
<dbReference type="InterPro" id="IPR001881">
    <property type="entry name" value="EGF-like_Ca-bd_dom"/>
</dbReference>
<evidence type="ECO:0000256" key="14">
    <source>
        <dbReference type="PIRSR" id="PIRSR001155-3"/>
    </source>
</evidence>
<dbReference type="SUPFAM" id="SSF57535">
    <property type="entry name" value="Complement control module/SCR domain"/>
    <property type="match status" value="2"/>
</dbReference>
<reference evidence="22" key="1">
    <citation type="journal article" date="2013" name="Nat. Genet.">
        <title>The draft genomes of soft-shell turtle and green sea turtle yield insights into the development and evolution of the turtle-specific body plan.</title>
        <authorList>
            <person name="Wang Z."/>
            <person name="Pascual-Anaya J."/>
            <person name="Zadissa A."/>
            <person name="Li W."/>
            <person name="Niimura Y."/>
            <person name="Huang Z."/>
            <person name="Li C."/>
            <person name="White S."/>
            <person name="Xiong Z."/>
            <person name="Fang D."/>
            <person name="Wang B."/>
            <person name="Ming Y."/>
            <person name="Chen Y."/>
            <person name="Zheng Y."/>
            <person name="Kuraku S."/>
            <person name="Pignatelli M."/>
            <person name="Herrero J."/>
            <person name="Beal K."/>
            <person name="Nozawa M."/>
            <person name="Li Q."/>
            <person name="Wang J."/>
            <person name="Zhang H."/>
            <person name="Yu L."/>
            <person name="Shigenobu S."/>
            <person name="Wang J."/>
            <person name="Liu J."/>
            <person name="Flicek P."/>
            <person name="Searle S."/>
            <person name="Wang J."/>
            <person name="Kuratani S."/>
            <person name="Yin Y."/>
            <person name="Aken B."/>
            <person name="Zhang G."/>
            <person name="Irie N."/>
        </authorList>
    </citation>
    <scope>NUCLEOTIDE SEQUENCE [LARGE SCALE GENOMIC DNA]</scope>
</reference>
<evidence type="ECO:0000256" key="2">
    <source>
        <dbReference type="ARBA" id="ARBA00022659"/>
    </source>
</evidence>
<evidence type="ECO:0000256" key="3">
    <source>
        <dbReference type="ARBA" id="ARBA00022670"/>
    </source>
</evidence>
<feature type="disulfide bond" evidence="13">
    <location>
        <begin position="652"/>
        <end position="674"/>
    </location>
</feature>
<dbReference type="CDD" id="cd00190">
    <property type="entry name" value="Tryp_SPc"/>
    <property type="match status" value="1"/>
</dbReference>
<keyword evidence="8 15" id="KW-0106">Calcium</keyword>
<feature type="binding site" evidence="15">
    <location>
        <position position="288"/>
    </location>
    <ligand>
        <name>Ca(2+)</name>
        <dbReference type="ChEBI" id="CHEBI:29108"/>
        <label>3</label>
    </ligand>
</feature>
<dbReference type="InterPro" id="IPR000436">
    <property type="entry name" value="Sushi_SCR_CCP_dom"/>
</dbReference>
<feature type="binding site" evidence="15">
    <location>
        <position position="186"/>
    </location>
    <ligand>
        <name>Ca(2+)</name>
        <dbReference type="ChEBI" id="CHEBI:29108"/>
        <label>2</label>
    </ligand>
</feature>
<dbReference type="Proteomes" id="UP000031443">
    <property type="component" value="Unassembled WGS sequence"/>
</dbReference>
<feature type="binding site" evidence="15">
    <location>
        <position position="201"/>
    </location>
    <ligand>
        <name>Ca(2+)</name>
        <dbReference type="ChEBI" id="CHEBI:29108"/>
        <label>2</label>
    </ligand>
</feature>
<keyword evidence="22" id="KW-1185">Reference proteome</keyword>
<keyword evidence="10" id="KW-0325">Glycoprotein</keyword>
<evidence type="ECO:0000256" key="1">
    <source>
        <dbReference type="ARBA" id="ARBA00022536"/>
    </source>
</evidence>
<feature type="modified residue" description="Phosphoserine; by CK2" evidence="14">
    <location>
        <position position="240"/>
    </location>
</feature>
<evidence type="ECO:0000256" key="13">
    <source>
        <dbReference type="PIRSR" id="PIRSR001155-2"/>
    </source>
</evidence>
<dbReference type="Pfam" id="PF00089">
    <property type="entry name" value="Trypsin"/>
    <property type="match status" value="1"/>
</dbReference>
<dbReference type="InterPro" id="IPR024175">
    <property type="entry name" value="Pept_S1A_C1r/C1S/mannan-bd"/>
</dbReference>
<evidence type="ECO:0000256" key="16">
    <source>
        <dbReference type="PROSITE-ProRule" id="PRU00059"/>
    </source>
</evidence>
<feature type="disulfide bond" evidence="13">
    <location>
        <begin position="117"/>
        <end position="135"/>
    </location>
</feature>
<name>M7AGD2_CHEMY</name>
<dbReference type="AlphaFoldDB" id="M7AGD2"/>
<feature type="disulfide bond" evidence="13">
    <location>
        <begin position="441"/>
        <end position="476"/>
    </location>
</feature>
<evidence type="ECO:0000256" key="6">
    <source>
        <dbReference type="ARBA" id="ARBA00022801"/>
    </source>
</evidence>
<dbReference type="SMART" id="SM00179">
    <property type="entry name" value="EGF_CA"/>
    <property type="match status" value="1"/>
</dbReference>
<feature type="binding site" evidence="15">
    <location>
        <position position="183"/>
    </location>
    <ligand>
        <name>Ca(2+)</name>
        <dbReference type="ChEBI" id="CHEBI:29108"/>
        <label>2</label>
    </ligand>
</feature>
<keyword evidence="1" id="KW-0245">EGF-like domain</keyword>
<dbReference type="InterPro" id="IPR009003">
    <property type="entry name" value="Peptidase_S1_PA"/>
</dbReference>
<feature type="domain" description="CUB" evidence="18">
    <location>
        <begin position="227"/>
        <end position="342"/>
    </location>
</feature>
<feature type="binding site" evidence="15">
    <location>
        <position position="278"/>
    </location>
    <ligand>
        <name>Ca(2+)</name>
        <dbReference type="ChEBI" id="CHEBI:29108"/>
        <label>3</label>
    </ligand>
</feature>
<dbReference type="MEROPS" id="S01.193"/>
<dbReference type="CDD" id="cd00054">
    <property type="entry name" value="EGF_CA"/>
    <property type="match status" value="1"/>
</dbReference>
<evidence type="ECO:0000313" key="22">
    <source>
        <dbReference type="Proteomes" id="UP000031443"/>
    </source>
</evidence>
<keyword evidence="9 13" id="KW-1015">Disulfide bond</keyword>
<dbReference type="GO" id="GO:0005509">
    <property type="term" value="F:calcium ion binding"/>
    <property type="evidence" value="ECO:0007669"/>
    <property type="project" value="InterPro"/>
</dbReference>
<evidence type="ECO:0000256" key="17">
    <source>
        <dbReference type="PROSITE-ProRule" id="PRU00302"/>
    </source>
</evidence>
<feature type="active site" description="Charge relay system" evidence="12">
    <location>
        <position position="530"/>
    </location>
</feature>
<dbReference type="GO" id="GO:0006508">
    <property type="term" value="P:proteolysis"/>
    <property type="evidence" value="ECO:0007669"/>
    <property type="project" value="UniProtKB-KW"/>
</dbReference>
<dbReference type="PROSITE" id="PS50923">
    <property type="entry name" value="SUSHI"/>
    <property type="match status" value="2"/>
</dbReference>
<dbReference type="InterPro" id="IPR035976">
    <property type="entry name" value="Sushi/SCR/CCP_sf"/>
</dbReference>
<feature type="binding site" evidence="15">
    <location>
        <position position="120"/>
    </location>
    <ligand>
        <name>Ca(2+)</name>
        <dbReference type="ChEBI" id="CHEBI:29108"/>
        <label>1</label>
    </ligand>
</feature>
<keyword evidence="2 17" id="KW-0768">Sushi</keyword>
<dbReference type="GO" id="GO:0005615">
    <property type="term" value="C:extracellular space"/>
    <property type="evidence" value="ECO:0007669"/>
    <property type="project" value="TreeGrafter"/>
</dbReference>
<dbReference type="FunFam" id="2.10.70.10:FF:000016">
    <property type="entry name" value="Mannan-binding lectin serine protease 1"/>
    <property type="match status" value="1"/>
</dbReference>
<dbReference type="InterPro" id="IPR035914">
    <property type="entry name" value="Sperma_CUB_dom_sf"/>
</dbReference>
<dbReference type="SUPFAM" id="SSF57196">
    <property type="entry name" value="EGF/Laminin"/>
    <property type="match status" value="1"/>
</dbReference>
<dbReference type="FunFam" id="2.60.120.290:FF:000006">
    <property type="entry name" value="Mannan-binding lectin serine protease 1"/>
    <property type="match status" value="1"/>
</dbReference>
<dbReference type="SMART" id="SM00020">
    <property type="entry name" value="Tryp_SPc"/>
    <property type="match status" value="1"/>
</dbReference>
<dbReference type="Gene3D" id="2.10.70.10">
    <property type="entry name" value="Complement Module, domain 1"/>
    <property type="match status" value="2"/>
</dbReference>
<dbReference type="PROSITE" id="PS00135">
    <property type="entry name" value="TRYPSIN_SER"/>
    <property type="match status" value="1"/>
</dbReference>